<evidence type="ECO:0000256" key="3">
    <source>
        <dbReference type="ARBA" id="ARBA00007810"/>
    </source>
</evidence>
<evidence type="ECO:0000256" key="7">
    <source>
        <dbReference type="ARBA" id="ARBA00022737"/>
    </source>
</evidence>
<evidence type="ECO:0000256" key="5">
    <source>
        <dbReference type="ARBA" id="ARBA00022692"/>
    </source>
</evidence>
<evidence type="ECO:0000256" key="4">
    <source>
        <dbReference type="ARBA" id="ARBA00022475"/>
    </source>
</evidence>
<dbReference type="InterPro" id="IPR051427">
    <property type="entry name" value="Nectin/Nectin-like"/>
</dbReference>
<dbReference type="PROSITE" id="PS50835">
    <property type="entry name" value="IG_LIKE"/>
    <property type="match status" value="1"/>
</dbReference>
<proteinExistence type="inferred from homology"/>
<dbReference type="EMBL" id="OZ035832">
    <property type="protein sequence ID" value="CAL1572029.1"/>
    <property type="molecule type" value="Genomic_DNA"/>
</dbReference>
<protein>
    <recommendedName>
        <fullName evidence="15">Nectin cell adhesion molecule 3</fullName>
    </recommendedName>
</protein>
<dbReference type="PANTHER" id="PTHR23277:SF12">
    <property type="entry name" value="NECTIN-3"/>
    <property type="match status" value="1"/>
</dbReference>
<feature type="domain" description="Ig-like" evidence="16">
    <location>
        <begin position="61"/>
        <end position="156"/>
    </location>
</feature>
<keyword evidence="18" id="KW-1185">Reference proteome</keyword>
<evidence type="ECO:0000256" key="2">
    <source>
        <dbReference type="ARBA" id="ARBA00004536"/>
    </source>
</evidence>
<organism evidence="17 18">
    <name type="scientific">Knipowitschia caucasica</name>
    <name type="common">Caucasian dwarf goby</name>
    <name type="synonym">Pomatoschistus caucasicus</name>
    <dbReference type="NCBI Taxonomy" id="637954"/>
    <lineage>
        <taxon>Eukaryota</taxon>
        <taxon>Metazoa</taxon>
        <taxon>Chordata</taxon>
        <taxon>Craniata</taxon>
        <taxon>Vertebrata</taxon>
        <taxon>Euteleostomi</taxon>
        <taxon>Actinopterygii</taxon>
        <taxon>Neopterygii</taxon>
        <taxon>Teleostei</taxon>
        <taxon>Neoteleostei</taxon>
        <taxon>Acanthomorphata</taxon>
        <taxon>Gobiaria</taxon>
        <taxon>Gobiiformes</taxon>
        <taxon>Gobioidei</taxon>
        <taxon>Gobiidae</taxon>
        <taxon>Gobiinae</taxon>
        <taxon>Knipowitschia</taxon>
    </lineage>
</organism>
<evidence type="ECO:0000313" key="17">
    <source>
        <dbReference type="EMBL" id="CAL1572029.1"/>
    </source>
</evidence>
<dbReference type="Pfam" id="PF08205">
    <property type="entry name" value="C2-set_2"/>
    <property type="match status" value="1"/>
</dbReference>
<keyword evidence="4" id="KW-1003">Cell membrane</keyword>
<evidence type="ECO:0000256" key="8">
    <source>
        <dbReference type="ARBA" id="ARBA00022889"/>
    </source>
</evidence>
<accession>A0AAV2JA52</accession>
<keyword evidence="8" id="KW-0130">Cell adhesion</keyword>
<dbReference type="GO" id="GO:0007157">
    <property type="term" value="P:heterophilic cell-cell adhesion via plasma membrane cell adhesion molecules"/>
    <property type="evidence" value="ECO:0007669"/>
    <property type="project" value="TreeGrafter"/>
</dbReference>
<evidence type="ECO:0000256" key="11">
    <source>
        <dbReference type="ARBA" id="ARBA00023136"/>
    </source>
</evidence>
<sequence length="184" mass="20177">MSRGYGPLQCVAAVKLSQQLLSGPAAQECRAGPKDAMEGREAPRTGWSWRLRLFLYFKMEPKVYVSAGPTALLDGASESLVATCIAERGLPVAEVFWETQLTGRSERQSQVEADGTTSVHLHYMWQPQSQGQGQLLTCVVRHPALQSDFHIPYTLSVHLCVCVCGPTPGPAERLPHPLHSQRAL</sequence>
<dbReference type="SUPFAM" id="SSF48726">
    <property type="entry name" value="Immunoglobulin"/>
    <property type="match status" value="1"/>
</dbReference>
<dbReference type="Gene3D" id="2.60.40.10">
    <property type="entry name" value="Immunoglobulins"/>
    <property type="match status" value="1"/>
</dbReference>
<dbReference type="Proteomes" id="UP001497482">
    <property type="component" value="Chromosome 10"/>
</dbReference>
<name>A0AAV2JA52_KNICA</name>
<keyword evidence="9" id="KW-0965">Cell junction</keyword>
<evidence type="ECO:0000313" key="18">
    <source>
        <dbReference type="Proteomes" id="UP001497482"/>
    </source>
</evidence>
<keyword evidence="13" id="KW-0325">Glycoprotein</keyword>
<dbReference type="InterPro" id="IPR013162">
    <property type="entry name" value="CD80_C2-set"/>
</dbReference>
<dbReference type="GO" id="GO:0005912">
    <property type="term" value="C:adherens junction"/>
    <property type="evidence" value="ECO:0007669"/>
    <property type="project" value="UniProtKB-SubCell"/>
</dbReference>
<evidence type="ECO:0000256" key="15">
    <source>
        <dbReference type="ARBA" id="ARBA00082570"/>
    </source>
</evidence>
<comment type="similarity">
    <text evidence="3">Belongs to the nectin family.</text>
</comment>
<evidence type="ECO:0000256" key="9">
    <source>
        <dbReference type="ARBA" id="ARBA00022949"/>
    </source>
</evidence>
<keyword evidence="10" id="KW-1133">Transmembrane helix</keyword>
<dbReference type="GO" id="GO:0007156">
    <property type="term" value="P:homophilic cell adhesion via plasma membrane adhesion molecules"/>
    <property type="evidence" value="ECO:0007669"/>
    <property type="project" value="TreeGrafter"/>
</dbReference>
<dbReference type="PANTHER" id="PTHR23277">
    <property type="entry name" value="NECTIN-RELATED"/>
    <property type="match status" value="1"/>
</dbReference>
<evidence type="ECO:0000256" key="12">
    <source>
        <dbReference type="ARBA" id="ARBA00023157"/>
    </source>
</evidence>
<dbReference type="AlphaFoldDB" id="A0AAV2JA52"/>
<evidence type="ECO:0000256" key="14">
    <source>
        <dbReference type="ARBA" id="ARBA00023319"/>
    </source>
</evidence>
<dbReference type="InterPro" id="IPR007110">
    <property type="entry name" value="Ig-like_dom"/>
</dbReference>
<keyword evidence="5" id="KW-0812">Transmembrane</keyword>
<evidence type="ECO:0000256" key="10">
    <source>
        <dbReference type="ARBA" id="ARBA00022989"/>
    </source>
</evidence>
<evidence type="ECO:0000256" key="13">
    <source>
        <dbReference type="ARBA" id="ARBA00023180"/>
    </source>
</evidence>
<evidence type="ECO:0000256" key="1">
    <source>
        <dbReference type="ARBA" id="ARBA00004162"/>
    </source>
</evidence>
<evidence type="ECO:0000259" key="16">
    <source>
        <dbReference type="PROSITE" id="PS50835"/>
    </source>
</evidence>
<keyword evidence="6" id="KW-0732">Signal</keyword>
<dbReference type="FunFam" id="2.60.40.10:FF:000298">
    <property type="entry name" value="Nectin cell adhesion molecule 3"/>
    <property type="match status" value="1"/>
</dbReference>
<evidence type="ECO:0000256" key="6">
    <source>
        <dbReference type="ARBA" id="ARBA00022729"/>
    </source>
</evidence>
<dbReference type="InterPro" id="IPR036179">
    <property type="entry name" value="Ig-like_dom_sf"/>
</dbReference>
<reference evidence="17 18" key="1">
    <citation type="submission" date="2024-04" db="EMBL/GenBank/DDBJ databases">
        <authorList>
            <person name="Waldvogel A.-M."/>
            <person name="Schoenle A."/>
        </authorList>
    </citation>
    <scope>NUCLEOTIDE SEQUENCE [LARGE SCALE GENOMIC DNA]</scope>
</reference>
<keyword evidence="11" id="KW-0472">Membrane</keyword>
<keyword evidence="7" id="KW-0677">Repeat</keyword>
<gene>
    <name evidence="17" type="ORF">KC01_LOCUS4079</name>
</gene>
<keyword evidence="14" id="KW-0393">Immunoglobulin domain</keyword>
<dbReference type="GO" id="GO:0043296">
    <property type="term" value="C:apical junction complex"/>
    <property type="evidence" value="ECO:0007669"/>
    <property type="project" value="TreeGrafter"/>
</dbReference>
<dbReference type="GO" id="GO:0005886">
    <property type="term" value="C:plasma membrane"/>
    <property type="evidence" value="ECO:0007669"/>
    <property type="project" value="UniProtKB-SubCell"/>
</dbReference>
<keyword evidence="12" id="KW-1015">Disulfide bond</keyword>
<comment type="subcellular location">
    <subcellularLocation>
        <location evidence="2">Cell junction</location>
        <location evidence="2">Adherens junction</location>
    </subcellularLocation>
    <subcellularLocation>
        <location evidence="1">Cell membrane</location>
        <topology evidence="1">Single-pass membrane protein</topology>
    </subcellularLocation>
</comment>
<dbReference type="InterPro" id="IPR013783">
    <property type="entry name" value="Ig-like_fold"/>
</dbReference>